<dbReference type="InterPro" id="IPR050327">
    <property type="entry name" value="Proton-linked_MCT"/>
</dbReference>
<organism evidence="3 4">
    <name type="scientific">Echinococcus canadensis</name>
    <dbReference type="NCBI Taxonomy" id="519352"/>
    <lineage>
        <taxon>Eukaryota</taxon>
        <taxon>Metazoa</taxon>
        <taxon>Spiralia</taxon>
        <taxon>Lophotrochozoa</taxon>
        <taxon>Platyhelminthes</taxon>
        <taxon>Cestoda</taxon>
        <taxon>Eucestoda</taxon>
        <taxon>Cyclophyllidea</taxon>
        <taxon>Taeniidae</taxon>
        <taxon>Echinococcus</taxon>
        <taxon>Echinococcus canadensis group</taxon>
    </lineage>
</organism>
<feature type="region of interest" description="Disordered" evidence="1">
    <location>
        <begin position="203"/>
        <end position="231"/>
    </location>
</feature>
<keyword evidence="2" id="KW-1133">Transmembrane helix</keyword>
<feature type="transmembrane region" description="Helical" evidence="2">
    <location>
        <begin position="425"/>
        <end position="446"/>
    </location>
</feature>
<dbReference type="AlphaFoldDB" id="A0A915EXQ4"/>
<evidence type="ECO:0000256" key="1">
    <source>
        <dbReference type="SAM" id="MobiDB-lite"/>
    </source>
</evidence>
<sequence length="647" mass="69454">MATVVVDSPRAWGTVLGGFIANFLLGGLGKSYGIIMDAFQDEFEAPTAIFTLTGGIIYMLMFILSLPNHFVVQRIGDRAVVMIGGISACISLLVASVAPTVTVWAIAIGGGVGFSFSCVYFNIFSVVGRCFREKLGLANGLSVAGVSVGQMAFPSLVTFVLQRYGVRMGTLIMSAFSLHLCVTAALMPRHVVDAVSEADIAPSSSSISRRMEEEEEEPSSSVIPSPLGGSADDIETKEIDSMLQHRDDASVTSSHSSVRGHKGARLATALLIIYVIGKVFADNGDVGISFIAPPYGSQIGFSAHTTNLAIAVAGVVDLFSRLSFGWLTDKPMCKGRRGTFLAATWLVESAVAIAFGQITGIGWTPKTFSSFSNQGRLLKGSPTNVQMAAYYVCFALQGVCSGTAMTQMIIVLSDWVGPERLAKSLAIMMVNLGLLYVPAQAVIGYLNDLTGSYVWSMRLCGLWLLVGGFVFLLESPIRRLLGALDEVHHPHHRQQHQGHNAGMSPARSPWCQHFNGDQSATEVPVTSLITSSSPQLSVAPPIAKTGLSDSTIPFICSPLEEEGFWGLGSLLYTSDLQSEEDSRIFNCDYLPFLPIANFRMIGFCVKSANSGYNADGVLYNLPLSLFLIPLSLSLLPFFPGKHVYFTK</sequence>
<feature type="transmembrane region" description="Helical" evidence="2">
    <location>
        <begin position="165"/>
        <end position="187"/>
    </location>
</feature>
<feature type="transmembrane region" description="Helical" evidence="2">
    <location>
        <begin position="340"/>
        <end position="363"/>
    </location>
</feature>
<dbReference type="Gene3D" id="1.20.1250.20">
    <property type="entry name" value="MFS general substrate transporter like domains"/>
    <property type="match status" value="2"/>
</dbReference>
<dbReference type="PANTHER" id="PTHR11360:SF311">
    <property type="entry name" value="MAJOR FACILITATOR SUPERFAMILY (MFS) PROFILE DOMAIN-CONTAINING PROTEIN"/>
    <property type="match status" value="1"/>
</dbReference>
<feature type="transmembrane region" description="Helical" evidence="2">
    <location>
        <begin position="263"/>
        <end position="281"/>
    </location>
</feature>
<accession>A0A915EXQ4</accession>
<feature type="transmembrane region" description="Helical" evidence="2">
    <location>
        <begin position="47"/>
        <end position="67"/>
    </location>
</feature>
<dbReference type="InterPro" id="IPR011701">
    <property type="entry name" value="MFS"/>
</dbReference>
<feature type="transmembrane region" description="Helical" evidence="2">
    <location>
        <begin position="135"/>
        <end position="153"/>
    </location>
</feature>
<feature type="transmembrane region" description="Helical" evidence="2">
    <location>
        <begin position="388"/>
        <end position="413"/>
    </location>
</feature>
<keyword evidence="2" id="KW-0472">Membrane</keyword>
<feature type="transmembrane region" description="Helical" evidence="2">
    <location>
        <begin position="104"/>
        <end position="123"/>
    </location>
</feature>
<evidence type="ECO:0000313" key="3">
    <source>
        <dbReference type="Proteomes" id="UP000887562"/>
    </source>
</evidence>
<reference evidence="4" key="1">
    <citation type="submission" date="2022-11" db="UniProtKB">
        <authorList>
            <consortium name="WormBaseParasite"/>
        </authorList>
    </citation>
    <scope>IDENTIFICATION</scope>
</reference>
<dbReference type="Proteomes" id="UP000887562">
    <property type="component" value="Unplaced"/>
</dbReference>
<proteinExistence type="predicted"/>
<name>A0A915EXQ4_9CEST</name>
<feature type="transmembrane region" description="Helical" evidence="2">
    <location>
        <begin position="301"/>
        <end position="319"/>
    </location>
</feature>
<feature type="transmembrane region" description="Helical" evidence="2">
    <location>
        <begin position="452"/>
        <end position="473"/>
    </location>
</feature>
<keyword evidence="2" id="KW-0812">Transmembrane</keyword>
<dbReference type="InterPro" id="IPR036259">
    <property type="entry name" value="MFS_trans_sf"/>
</dbReference>
<dbReference type="PANTHER" id="PTHR11360">
    <property type="entry name" value="MONOCARBOXYLATE TRANSPORTER"/>
    <property type="match status" value="1"/>
</dbReference>
<evidence type="ECO:0000313" key="4">
    <source>
        <dbReference type="WBParaSite" id="maker-E.canG7_contigs_7703-snap-gene-1.36-mRNA-1"/>
    </source>
</evidence>
<protein>
    <submittedName>
        <fullName evidence="4">Monocarboxylate transporter</fullName>
    </submittedName>
</protein>
<dbReference type="SUPFAM" id="SSF103473">
    <property type="entry name" value="MFS general substrate transporter"/>
    <property type="match status" value="1"/>
</dbReference>
<evidence type="ECO:0000256" key="2">
    <source>
        <dbReference type="SAM" id="Phobius"/>
    </source>
</evidence>
<feature type="transmembrane region" description="Helical" evidence="2">
    <location>
        <begin position="12"/>
        <end position="35"/>
    </location>
</feature>
<feature type="transmembrane region" description="Helical" evidence="2">
    <location>
        <begin position="617"/>
        <end position="638"/>
    </location>
</feature>
<feature type="transmembrane region" description="Helical" evidence="2">
    <location>
        <begin position="79"/>
        <end position="98"/>
    </location>
</feature>
<dbReference type="Pfam" id="PF07690">
    <property type="entry name" value="MFS_1"/>
    <property type="match status" value="1"/>
</dbReference>
<dbReference type="GO" id="GO:0022857">
    <property type="term" value="F:transmembrane transporter activity"/>
    <property type="evidence" value="ECO:0007669"/>
    <property type="project" value="InterPro"/>
</dbReference>
<dbReference type="WBParaSite" id="maker-E.canG7_contigs_7703-snap-gene-1.36-mRNA-1">
    <property type="protein sequence ID" value="maker-E.canG7_contigs_7703-snap-gene-1.36-mRNA-1"/>
    <property type="gene ID" value="EcG7_00998"/>
</dbReference>
<keyword evidence="3" id="KW-1185">Reference proteome</keyword>